<feature type="compositionally biased region" description="Polar residues" evidence="5">
    <location>
        <begin position="528"/>
        <end position="547"/>
    </location>
</feature>
<protein>
    <recommendedName>
        <fullName evidence="7">G-protein coupled receptors family 1 profile domain-containing protein</fullName>
    </recommendedName>
</protein>
<evidence type="ECO:0000313" key="13">
    <source>
        <dbReference type="Proteomes" id="UP000663873"/>
    </source>
</evidence>
<dbReference type="Proteomes" id="UP000663825">
    <property type="component" value="Unassembled WGS sequence"/>
</dbReference>
<feature type="transmembrane region" description="Helical" evidence="6">
    <location>
        <begin position="326"/>
        <end position="344"/>
    </location>
</feature>
<feature type="compositionally biased region" description="Acidic residues" evidence="5">
    <location>
        <begin position="445"/>
        <end position="457"/>
    </location>
</feature>
<evidence type="ECO:0000256" key="5">
    <source>
        <dbReference type="SAM" id="MobiDB-lite"/>
    </source>
</evidence>
<evidence type="ECO:0000313" key="10">
    <source>
        <dbReference type="EMBL" id="CAF4206355.1"/>
    </source>
</evidence>
<dbReference type="SUPFAM" id="SSF81321">
    <property type="entry name" value="Family A G protein-coupled receptor-like"/>
    <property type="match status" value="1"/>
</dbReference>
<dbReference type="EMBL" id="CAJNYD010004168">
    <property type="protein sequence ID" value="CAF3576914.1"/>
    <property type="molecule type" value="Genomic_DNA"/>
</dbReference>
<feature type="region of interest" description="Disordered" evidence="5">
    <location>
        <begin position="500"/>
        <end position="658"/>
    </location>
</feature>
<keyword evidence="3 6" id="KW-1133">Transmembrane helix</keyword>
<sequence>MASDSQPSFRASLKAKFREVIKPNMTSSIREQFKSADTYKNFTNMVKDLPGVGTIINKTKGIIPGVLPSSDNKTFAKGFYDSVFSAETENDVYFKVAIMCLWIIAILCIIPTIITICTPVKKYGITANGTKMIFLHILICELFYLIYILLSMINVAQNFQLINLFCNFANYGMYVTVPVMHFALFLLSMERLSTRLNLTMSWTGIFRKTYVIQIILISTWIFAIALMTTIILLTDQMISYATDTIKDHAPPIVNDVLDRIVSSSYQCSIDGRLSSVVKVVFIILFLILIVLIIKSIAISVFYNFFKSDCCKIKKRKEKHDDHHTTLLFTIFLLLNICLSFPFYFVSITNTVRQLVTRKDTYTTSLKVCFLLRICSIIFQCLTFYTCENNSWTLLSQLLYHGTCKKIPGLNQNDILIEVKTTTGRSRASETSDHRKGADIPRPGSDIDDSSTTDECEGDDDVFEAVTEAEPLHSKKPVTKLDQCDNEDVLKLIEKIKASPRKANTHENLNEKKAKLLIEKPTTEHTTADALTQKSSRSTPTSKLNINHNKTKRNPKWSSSSESDDSNVSKNSDDEIKPVKITPKAKPTAHSSVNEQKHSIKTLPNKHQPRKRSQSSSSTNSDSKKEKNSPLKLSKNLKDHSRKRRKDRRSSLLDQSDEV</sequence>
<evidence type="ECO:0000256" key="3">
    <source>
        <dbReference type="ARBA" id="ARBA00022989"/>
    </source>
</evidence>
<feature type="compositionally biased region" description="Low complexity" evidence="5">
    <location>
        <begin position="557"/>
        <end position="569"/>
    </location>
</feature>
<evidence type="ECO:0000259" key="7">
    <source>
        <dbReference type="PROSITE" id="PS50262"/>
    </source>
</evidence>
<evidence type="ECO:0000256" key="1">
    <source>
        <dbReference type="ARBA" id="ARBA00004370"/>
    </source>
</evidence>
<dbReference type="OrthoDB" id="10061608at2759"/>
<evidence type="ECO:0000256" key="6">
    <source>
        <dbReference type="SAM" id="Phobius"/>
    </source>
</evidence>
<evidence type="ECO:0000256" key="4">
    <source>
        <dbReference type="ARBA" id="ARBA00023136"/>
    </source>
</evidence>
<organism evidence="8 12">
    <name type="scientific">Rotaria socialis</name>
    <dbReference type="NCBI Taxonomy" id="392032"/>
    <lineage>
        <taxon>Eukaryota</taxon>
        <taxon>Metazoa</taxon>
        <taxon>Spiralia</taxon>
        <taxon>Gnathifera</taxon>
        <taxon>Rotifera</taxon>
        <taxon>Eurotatoria</taxon>
        <taxon>Bdelloidea</taxon>
        <taxon>Philodinida</taxon>
        <taxon>Philodinidae</taxon>
        <taxon>Rotaria</taxon>
    </lineage>
</organism>
<evidence type="ECO:0000256" key="2">
    <source>
        <dbReference type="ARBA" id="ARBA00022692"/>
    </source>
</evidence>
<feature type="transmembrane region" description="Helical" evidence="6">
    <location>
        <begin position="132"/>
        <end position="156"/>
    </location>
</feature>
<proteinExistence type="predicted"/>
<dbReference type="EMBL" id="CAJOBO010000972">
    <property type="protein sequence ID" value="CAF4319231.1"/>
    <property type="molecule type" value="Genomic_DNA"/>
</dbReference>
<evidence type="ECO:0000313" key="12">
    <source>
        <dbReference type="Proteomes" id="UP000663825"/>
    </source>
</evidence>
<feature type="transmembrane region" description="Helical" evidence="6">
    <location>
        <begin position="168"/>
        <end position="189"/>
    </location>
</feature>
<evidence type="ECO:0000313" key="11">
    <source>
        <dbReference type="EMBL" id="CAF4319231.1"/>
    </source>
</evidence>
<dbReference type="Proteomes" id="UP000663851">
    <property type="component" value="Unassembled WGS sequence"/>
</dbReference>
<gene>
    <name evidence="11" type="ORF">HFQ381_LOCUS14708</name>
    <name evidence="9" type="ORF">LUA448_LOCUS29245</name>
    <name evidence="8" type="ORF">TIS948_LOCUS19374</name>
    <name evidence="10" type="ORF">UJA718_LOCUS6862</name>
</gene>
<dbReference type="Gene3D" id="1.20.1070.10">
    <property type="entry name" value="Rhodopsin 7-helix transmembrane proteins"/>
    <property type="match status" value="1"/>
</dbReference>
<feature type="region of interest" description="Disordered" evidence="5">
    <location>
        <begin position="425"/>
        <end position="457"/>
    </location>
</feature>
<name>A0A817TAM9_9BILA</name>
<dbReference type="Proteomes" id="UP000663833">
    <property type="component" value="Unassembled WGS sequence"/>
</dbReference>
<dbReference type="EMBL" id="CAJOBP010000662">
    <property type="protein sequence ID" value="CAF4206355.1"/>
    <property type="molecule type" value="Genomic_DNA"/>
</dbReference>
<feature type="transmembrane region" description="Helical" evidence="6">
    <location>
        <begin position="92"/>
        <end position="120"/>
    </location>
</feature>
<keyword evidence="13" id="KW-1185">Reference proteome</keyword>
<dbReference type="InterPro" id="IPR017452">
    <property type="entry name" value="GPCR_Rhodpsn_7TM"/>
</dbReference>
<comment type="caution">
    <text evidence="8">The sequence shown here is derived from an EMBL/GenBank/DDBJ whole genome shotgun (WGS) entry which is preliminary data.</text>
</comment>
<keyword evidence="2 6" id="KW-0812">Transmembrane</keyword>
<dbReference type="EMBL" id="CAJNXB010003405">
    <property type="protein sequence ID" value="CAF3312127.1"/>
    <property type="molecule type" value="Genomic_DNA"/>
</dbReference>
<dbReference type="GO" id="GO:0016020">
    <property type="term" value="C:membrane"/>
    <property type="evidence" value="ECO:0007669"/>
    <property type="project" value="UniProtKB-SubCell"/>
</dbReference>
<keyword evidence="4 6" id="KW-0472">Membrane</keyword>
<feature type="transmembrane region" description="Helical" evidence="6">
    <location>
        <begin position="279"/>
        <end position="305"/>
    </location>
</feature>
<dbReference type="AlphaFoldDB" id="A0A817TAM9"/>
<dbReference type="PROSITE" id="PS50262">
    <property type="entry name" value="G_PROTEIN_RECEP_F1_2"/>
    <property type="match status" value="1"/>
</dbReference>
<accession>A0A817TAM9</accession>
<feature type="compositionally biased region" description="Basic and acidic residues" evidence="5">
    <location>
        <begin position="426"/>
        <end position="438"/>
    </location>
</feature>
<evidence type="ECO:0000313" key="8">
    <source>
        <dbReference type="EMBL" id="CAF3312127.1"/>
    </source>
</evidence>
<dbReference type="Proteomes" id="UP000663873">
    <property type="component" value="Unassembled WGS sequence"/>
</dbReference>
<feature type="transmembrane region" description="Helical" evidence="6">
    <location>
        <begin position="210"/>
        <end position="233"/>
    </location>
</feature>
<feature type="compositionally biased region" description="Basic and acidic residues" evidence="5">
    <location>
        <begin position="503"/>
        <end position="526"/>
    </location>
</feature>
<reference evidence="8" key="1">
    <citation type="submission" date="2021-02" db="EMBL/GenBank/DDBJ databases">
        <authorList>
            <person name="Nowell W R."/>
        </authorList>
    </citation>
    <scope>NUCLEOTIDE SEQUENCE</scope>
</reference>
<evidence type="ECO:0000313" key="9">
    <source>
        <dbReference type="EMBL" id="CAF3576914.1"/>
    </source>
</evidence>
<feature type="domain" description="G-protein coupled receptors family 1 profile" evidence="7">
    <location>
        <begin position="111"/>
        <end position="383"/>
    </location>
</feature>
<comment type="subcellular location">
    <subcellularLocation>
        <location evidence="1">Membrane</location>
    </subcellularLocation>
</comment>